<accession>A0ACB6SFD5</accession>
<evidence type="ECO:0000313" key="2">
    <source>
        <dbReference type="Proteomes" id="UP000799754"/>
    </source>
</evidence>
<protein>
    <submittedName>
        <fullName evidence="1">Uncharacterized protein</fullName>
    </submittedName>
</protein>
<name>A0ACB6SFD5_9PLEO</name>
<comment type="caution">
    <text evidence="1">The sequence shown here is derived from an EMBL/GenBank/DDBJ whole genome shotgun (WGS) entry which is preliminary data.</text>
</comment>
<reference evidence="1" key="1">
    <citation type="journal article" date="2020" name="Stud. Mycol.">
        <title>101 Dothideomycetes genomes: a test case for predicting lifestyles and emergence of pathogens.</title>
        <authorList>
            <person name="Haridas S."/>
            <person name="Albert R."/>
            <person name="Binder M."/>
            <person name="Bloem J."/>
            <person name="Labutti K."/>
            <person name="Salamov A."/>
            <person name="Andreopoulos B."/>
            <person name="Baker S."/>
            <person name="Barry K."/>
            <person name="Bills G."/>
            <person name="Bluhm B."/>
            <person name="Cannon C."/>
            <person name="Castanera R."/>
            <person name="Culley D."/>
            <person name="Daum C."/>
            <person name="Ezra D."/>
            <person name="Gonzalez J."/>
            <person name="Henrissat B."/>
            <person name="Kuo A."/>
            <person name="Liang C."/>
            <person name="Lipzen A."/>
            <person name="Lutzoni F."/>
            <person name="Magnuson J."/>
            <person name="Mondo S."/>
            <person name="Nolan M."/>
            <person name="Ohm R."/>
            <person name="Pangilinan J."/>
            <person name="Park H.-J."/>
            <person name="Ramirez L."/>
            <person name="Alfaro M."/>
            <person name="Sun H."/>
            <person name="Tritt A."/>
            <person name="Yoshinaga Y."/>
            <person name="Zwiers L.-H."/>
            <person name="Turgeon B."/>
            <person name="Goodwin S."/>
            <person name="Spatafora J."/>
            <person name="Crous P."/>
            <person name="Grigoriev I."/>
        </authorList>
    </citation>
    <scope>NUCLEOTIDE SEQUENCE</scope>
    <source>
        <strain evidence="1">CBS 525.71</strain>
    </source>
</reference>
<evidence type="ECO:0000313" key="1">
    <source>
        <dbReference type="EMBL" id="KAF2632320.1"/>
    </source>
</evidence>
<organism evidence="1 2">
    <name type="scientific">Macroventuria anomochaeta</name>
    <dbReference type="NCBI Taxonomy" id="301207"/>
    <lineage>
        <taxon>Eukaryota</taxon>
        <taxon>Fungi</taxon>
        <taxon>Dikarya</taxon>
        <taxon>Ascomycota</taxon>
        <taxon>Pezizomycotina</taxon>
        <taxon>Dothideomycetes</taxon>
        <taxon>Pleosporomycetidae</taxon>
        <taxon>Pleosporales</taxon>
        <taxon>Pleosporineae</taxon>
        <taxon>Didymellaceae</taxon>
        <taxon>Macroventuria</taxon>
    </lineage>
</organism>
<keyword evidence="2" id="KW-1185">Reference proteome</keyword>
<sequence>MTCPTRLAGGTGDIGEPALLCLPSAMARILVVWFFAASVSSLECLQRARAQGCCDRQRARQHFQMIGRARRHDLLLIFPRRRSTCSEDQDGNRGTPGHFLVL</sequence>
<gene>
    <name evidence="1" type="ORF">BU25DRAFT_149394</name>
</gene>
<dbReference type="EMBL" id="MU006703">
    <property type="protein sequence ID" value="KAF2632320.1"/>
    <property type="molecule type" value="Genomic_DNA"/>
</dbReference>
<dbReference type="Proteomes" id="UP000799754">
    <property type="component" value="Unassembled WGS sequence"/>
</dbReference>
<proteinExistence type="predicted"/>